<dbReference type="Pfam" id="PF00583">
    <property type="entry name" value="Acetyltransf_1"/>
    <property type="match status" value="1"/>
</dbReference>
<reference evidence="12 13" key="1">
    <citation type="journal article" date="2020" name="ISME J.">
        <title>Uncovering the hidden diversity of litter-decomposition mechanisms in mushroom-forming fungi.</title>
        <authorList>
            <person name="Floudas D."/>
            <person name="Bentzer J."/>
            <person name="Ahren D."/>
            <person name="Johansson T."/>
            <person name="Persson P."/>
            <person name="Tunlid A."/>
        </authorList>
    </citation>
    <scope>NUCLEOTIDE SEQUENCE [LARGE SCALE GENOMIC DNA]</scope>
    <source>
        <strain evidence="12 13">CBS 406.79</strain>
    </source>
</reference>
<evidence type="ECO:0000256" key="3">
    <source>
        <dbReference type="ARBA" id="ARBA00005043"/>
    </source>
</evidence>
<dbReference type="PANTHER" id="PTHR15641">
    <property type="entry name" value="ELONGATOR COMPLEX PROTEIN 5"/>
    <property type="match status" value="1"/>
</dbReference>
<evidence type="ECO:0000256" key="9">
    <source>
        <dbReference type="SAM" id="MobiDB-lite"/>
    </source>
</evidence>
<keyword evidence="13" id="KW-1185">Reference proteome</keyword>
<feature type="domain" description="N-acetyltransferase" evidence="11">
    <location>
        <begin position="85"/>
        <end position="250"/>
    </location>
</feature>
<dbReference type="GO" id="GO:0000049">
    <property type="term" value="F:tRNA binding"/>
    <property type="evidence" value="ECO:0007669"/>
    <property type="project" value="TreeGrafter"/>
</dbReference>
<dbReference type="UniPathway" id="UPA00988"/>
<dbReference type="PANTHER" id="PTHR15641:SF1">
    <property type="entry name" value="ELONGATOR COMPLEX PROTEIN 5"/>
    <property type="match status" value="1"/>
</dbReference>
<feature type="transmembrane region" description="Helical" evidence="10">
    <location>
        <begin position="38"/>
        <end position="58"/>
    </location>
</feature>
<dbReference type="PROSITE" id="PS51186">
    <property type="entry name" value="GNAT"/>
    <property type="match status" value="1"/>
</dbReference>
<accession>A0A8H5HVB5</accession>
<evidence type="ECO:0000256" key="5">
    <source>
        <dbReference type="ARBA" id="ARBA00020264"/>
    </source>
</evidence>
<dbReference type="InterPro" id="IPR000182">
    <property type="entry name" value="GNAT_dom"/>
</dbReference>
<evidence type="ECO:0000256" key="1">
    <source>
        <dbReference type="ARBA" id="ARBA00004123"/>
    </source>
</evidence>
<feature type="region of interest" description="Disordered" evidence="9">
    <location>
        <begin position="553"/>
        <end position="572"/>
    </location>
</feature>
<dbReference type="GO" id="GO:0016747">
    <property type="term" value="F:acyltransferase activity, transferring groups other than amino-acyl groups"/>
    <property type="evidence" value="ECO:0007669"/>
    <property type="project" value="InterPro"/>
</dbReference>
<feature type="compositionally biased region" description="Acidic residues" evidence="9">
    <location>
        <begin position="556"/>
        <end position="572"/>
    </location>
</feature>
<keyword evidence="10" id="KW-0812">Transmembrane</keyword>
<comment type="similarity">
    <text evidence="4">Belongs to the ELP5 family.</text>
</comment>
<comment type="subcellular location">
    <subcellularLocation>
        <location evidence="2">Cytoplasm</location>
    </subcellularLocation>
    <subcellularLocation>
        <location evidence="1">Nucleus</location>
    </subcellularLocation>
</comment>
<dbReference type="GO" id="GO:0033588">
    <property type="term" value="C:elongator holoenzyme complex"/>
    <property type="evidence" value="ECO:0007669"/>
    <property type="project" value="InterPro"/>
</dbReference>
<dbReference type="InterPro" id="IPR016181">
    <property type="entry name" value="Acyl_CoA_acyltransferase"/>
</dbReference>
<evidence type="ECO:0000256" key="6">
    <source>
        <dbReference type="ARBA" id="ARBA00022490"/>
    </source>
</evidence>
<dbReference type="InterPro" id="IPR019519">
    <property type="entry name" value="Elp5"/>
</dbReference>
<dbReference type="GO" id="GO:0002098">
    <property type="term" value="P:tRNA wobble uridine modification"/>
    <property type="evidence" value="ECO:0007669"/>
    <property type="project" value="InterPro"/>
</dbReference>
<dbReference type="Proteomes" id="UP000518752">
    <property type="component" value="Unassembled WGS sequence"/>
</dbReference>
<dbReference type="SUPFAM" id="SSF55729">
    <property type="entry name" value="Acyl-CoA N-acyltransferases (Nat)"/>
    <property type="match status" value="1"/>
</dbReference>
<evidence type="ECO:0000256" key="10">
    <source>
        <dbReference type="SAM" id="Phobius"/>
    </source>
</evidence>
<evidence type="ECO:0000256" key="7">
    <source>
        <dbReference type="ARBA" id="ARBA00022694"/>
    </source>
</evidence>
<dbReference type="AlphaFoldDB" id="A0A8H5HVB5"/>
<feature type="transmembrane region" description="Helical" evidence="10">
    <location>
        <begin position="70"/>
        <end position="89"/>
    </location>
</feature>
<sequence>MVEPEARIRPFKAKDEKEVRFLIGKTAMEGLASANIKTILNPVSVSVWILLASLFIQYMQWWPNANSGVMGYLSLILPFGSAAVPIILFSDWNNRQYFDQFSDRVLREPDMLEFGNYYSKSPASGLWILEFDNRIVGLIAVDASVNSAAKNKKRKTSDTAVIRHVYVDEPYRAIGIQKDLIDFALQKVFTADTVVQSIKTTSSPLRAYVEKALTEAGFRFEGVAEKAGLLKWKVSKRVLTRDGWMKLFHRPVFSPYSPPSPRSEQCKKIPVLFSTPSAKPSTHKPRNTRFPGLHSRLQQVMGRYPFKNLEYRTARLRVSAPASLPIEVAMDSVDTLFEDSGSTLETIQFLKALVTAISSRPKPSRLILHICSPSKILPLIVSTSFSPSITHLIAHPPVLITHLAEEYMTPPPPLSPDVKFWGLFIPISERNRDTESLIFGPGGDGSGGHSEMVVEAIVRGGQDVSGRRKAAERFLEGWDLDQSRPVPLSQLRTLASIWKRKVVTEEAAPHSAQDILFNLHLTPSQQESRAQVPLPYAHQGHIFTQPAAGAILYDPDSADDIDDDDPDEDLDI</sequence>
<protein>
    <recommendedName>
        <fullName evidence="5">Elongator complex protein 5</fullName>
    </recommendedName>
</protein>
<keyword evidence="8" id="KW-0539">Nucleus</keyword>
<evidence type="ECO:0000313" key="12">
    <source>
        <dbReference type="EMBL" id="KAF5390222.1"/>
    </source>
</evidence>
<comment type="pathway">
    <text evidence="3">tRNA modification; 5-methoxycarbonylmethyl-2-thiouridine-tRNA biosynthesis.</text>
</comment>
<keyword evidence="6" id="KW-0963">Cytoplasm</keyword>
<keyword evidence="10" id="KW-1133">Transmembrane helix</keyword>
<name>A0A8H5HVB5_9AGAR</name>
<evidence type="ECO:0000256" key="4">
    <source>
        <dbReference type="ARBA" id="ARBA00009567"/>
    </source>
</evidence>
<dbReference type="GO" id="GO:0005634">
    <property type="term" value="C:nucleus"/>
    <property type="evidence" value="ECO:0007669"/>
    <property type="project" value="UniProtKB-SubCell"/>
</dbReference>
<keyword evidence="7" id="KW-0819">tRNA processing</keyword>
<organism evidence="12 13">
    <name type="scientific">Collybiopsis confluens</name>
    <dbReference type="NCBI Taxonomy" id="2823264"/>
    <lineage>
        <taxon>Eukaryota</taxon>
        <taxon>Fungi</taxon>
        <taxon>Dikarya</taxon>
        <taxon>Basidiomycota</taxon>
        <taxon>Agaricomycotina</taxon>
        <taxon>Agaricomycetes</taxon>
        <taxon>Agaricomycetidae</taxon>
        <taxon>Agaricales</taxon>
        <taxon>Marasmiineae</taxon>
        <taxon>Omphalotaceae</taxon>
        <taxon>Collybiopsis</taxon>
    </lineage>
</organism>
<comment type="caution">
    <text evidence="12">The sequence shown here is derived from an EMBL/GenBank/DDBJ whole genome shotgun (WGS) entry which is preliminary data.</text>
</comment>
<evidence type="ECO:0000313" key="13">
    <source>
        <dbReference type="Proteomes" id="UP000518752"/>
    </source>
</evidence>
<evidence type="ECO:0000256" key="8">
    <source>
        <dbReference type="ARBA" id="ARBA00023242"/>
    </source>
</evidence>
<dbReference type="CDD" id="cd04301">
    <property type="entry name" value="NAT_SF"/>
    <property type="match status" value="1"/>
</dbReference>
<gene>
    <name evidence="12" type="ORF">D9757_002880</name>
</gene>
<dbReference type="GO" id="GO:0005829">
    <property type="term" value="C:cytosol"/>
    <property type="evidence" value="ECO:0007669"/>
    <property type="project" value="TreeGrafter"/>
</dbReference>
<proteinExistence type="inferred from homology"/>
<keyword evidence="10" id="KW-0472">Membrane</keyword>
<evidence type="ECO:0000259" key="11">
    <source>
        <dbReference type="PROSITE" id="PS51186"/>
    </source>
</evidence>
<evidence type="ECO:0000256" key="2">
    <source>
        <dbReference type="ARBA" id="ARBA00004496"/>
    </source>
</evidence>
<dbReference type="OrthoDB" id="2564232at2759"/>
<dbReference type="EMBL" id="JAACJN010000016">
    <property type="protein sequence ID" value="KAF5390222.1"/>
    <property type="molecule type" value="Genomic_DNA"/>
</dbReference>
<dbReference type="Gene3D" id="3.40.630.30">
    <property type="match status" value="1"/>
</dbReference>